<evidence type="ECO:0000256" key="1">
    <source>
        <dbReference type="ARBA" id="ARBA00009512"/>
    </source>
</evidence>
<dbReference type="InterPro" id="IPR020814">
    <property type="entry name" value="Ribosomal_S6_plastid/chlpt"/>
</dbReference>
<comment type="similarity">
    <text evidence="1 6">Belongs to the bacterial ribosomal protein bS6 family.</text>
</comment>
<dbReference type="SUPFAM" id="SSF54995">
    <property type="entry name" value="Ribosomal protein S6"/>
    <property type="match status" value="1"/>
</dbReference>
<dbReference type="GO" id="GO:0003735">
    <property type="term" value="F:structural constituent of ribosome"/>
    <property type="evidence" value="ECO:0007669"/>
    <property type="project" value="InterPro"/>
</dbReference>
<dbReference type="GO" id="GO:0005737">
    <property type="term" value="C:cytoplasm"/>
    <property type="evidence" value="ECO:0007669"/>
    <property type="project" value="UniProtKB-ARBA"/>
</dbReference>
<dbReference type="PANTHER" id="PTHR21011:SF1">
    <property type="entry name" value="SMALL RIBOSOMAL SUBUNIT PROTEIN BS6M"/>
    <property type="match status" value="1"/>
</dbReference>
<name>A0A8J6XZB8_9BACT</name>
<dbReference type="GO" id="GO:1990904">
    <property type="term" value="C:ribonucleoprotein complex"/>
    <property type="evidence" value="ECO:0007669"/>
    <property type="project" value="UniProtKB-KW"/>
</dbReference>
<dbReference type="Proteomes" id="UP000598633">
    <property type="component" value="Unassembled WGS sequence"/>
</dbReference>
<dbReference type="HAMAP" id="MF_00360">
    <property type="entry name" value="Ribosomal_bS6"/>
    <property type="match status" value="1"/>
</dbReference>
<dbReference type="AlphaFoldDB" id="A0A8J6XZB8"/>
<dbReference type="NCBIfam" id="TIGR00166">
    <property type="entry name" value="S6"/>
    <property type="match status" value="1"/>
</dbReference>
<protein>
    <recommendedName>
        <fullName evidence="5 6">Small ribosomal subunit protein bS6</fullName>
    </recommendedName>
</protein>
<evidence type="ECO:0000256" key="5">
    <source>
        <dbReference type="ARBA" id="ARBA00035294"/>
    </source>
</evidence>
<dbReference type="GO" id="GO:0070181">
    <property type="term" value="F:small ribosomal subunit rRNA binding"/>
    <property type="evidence" value="ECO:0007669"/>
    <property type="project" value="TreeGrafter"/>
</dbReference>
<dbReference type="InterPro" id="IPR014717">
    <property type="entry name" value="Transl_elong_EF1B/ribsomal_bS6"/>
</dbReference>
<evidence type="ECO:0000256" key="4">
    <source>
        <dbReference type="ARBA" id="ARBA00035104"/>
    </source>
</evidence>
<keyword evidence="2 6" id="KW-0689">Ribosomal protein</keyword>
<accession>A0A8J6XZB8</accession>
<sequence length="129" mass="14578">MPLYDFGVIIDAEIPPEEETATLERLEGIITDGGGEVAEKDTWGRRQLAYPIEKKNYGVYHFWKVNVGGEVLEKLNFEMRTNDAVMRSLILNMDRELRRKRKMDAKYEARAAKKAAKAAAKAESAADEG</sequence>
<keyword evidence="6" id="KW-0694">RNA-binding</keyword>
<reference evidence="7 8" key="1">
    <citation type="submission" date="2020-08" db="EMBL/GenBank/DDBJ databases">
        <title>Acidobacteriota in marine sediments use diverse sulfur dissimilation pathways.</title>
        <authorList>
            <person name="Wasmund K."/>
        </authorList>
    </citation>
    <scope>NUCLEOTIDE SEQUENCE [LARGE SCALE GENOMIC DNA]</scope>
    <source>
        <strain evidence="7">MAG AM3-A</strain>
    </source>
</reference>
<keyword evidence="6" id="KW-0699">rRNA-binding</keyword>
<dbReference type="InterPro" id="IPR035980">
    <property type="entry name" value="Ribosomal_bS6_sf"/>
</dbReference>
<dbReference type="GO" id="GO:0005840">
    <property type="term" value="C:ribosome"/>
    <property type="evidence" value="ECO:0007669"/>
    <property type="project" value="UniProtKB-KW"/>
</dbReference>
<proteinExistence type="inferred from homology"/>
<keyword evidence="3 6" id="KW-0687">Ribonucleoprotein</keyword>
<comment type="caution">
    <text evidence="7">The sequence shown here is derived from an EMBL/GenBank/DDBJ whole genome shotgun (WGS) entry which is preliminary data.</text>
</comment>
<gene>
    <name evidence="6 7" type="primary">rpsF</name>
    <name evidence="7" type="ORF">IFJ97_00155</name>
</gene>
<dbReference type="GO" id="GO:0006412">
    <property type="term" value="P:translation"/>
    <property type="evidence" value="ECO:0007669"/>
    <property type="project" value="UniProtKB-UniRule"/>
</dbReference>
<dbReference type="PANTHER" id="PTHR21011">
    <property type="entry name" value="MITOCHONDRIAL 28S RIBOSOMAL PROTEIN S6"/>
    <property type="match status" value="1"/>
</dbReference>
<dbReference type="CDD" id="cd00473">
    <property type="entry name" value="bS6"/>
    <property type="match status" value="1"/>
</dbReference>
<dbReference type="EMBL" id="JACXWA010000004">
    <property type="protein sequence ID" value="MBD3869756.1"/>
    <property type="molecule type" value="Genomic_DNA"/>
</dbReference>
<comment type="function">
    <text evidence="4 6">Binds together with bS18 to 16S ribosomal RNA.</text>
</comment>
<evidence type="ECO:0000313" key="7">
    <source>
        <dbReference type="EMBL" id="MBD3869756.1"/>
    </source>
</evidence>
<evidence type="ECO:0000313" key="8">
    <source>
        <dbReference type="Proteomes" id="UP000598633"/>
    </source>
</evidence>
<organism evidence="7 8">
    <name type="scientific">Candidatus Sulfomarinibacter kjeldsenii</name>
    <dbReference type="NCBI Taxonomy" id="2885994"/>
    <lineage>
        <taxon>Bacteria</taxon>
        <taxon>Pseudomonadati</taxon>
        <taxon>Acidobacteriota</taxon>
        <taxon>Thermoanaerobaculia</taxon>
        <taxon>Thermoanaerobaculales</taxon>
        <taxon>Candidatus Sulfomarinibacteraceae</taxon>
        <taxon>Candidatus Sulfomarinibacter</taxon>
    </lineage>
</organism>
<evidence type="ECO:0000256" key="2">
    <source>
        <dbReference type="ARBA" id="ARBA00022980"/>
    </source>
</evidence>
<dbReference type="Pfam" id="PF01250">
    <property type="entry name" value="Ribosomal_S6"/>
    <property type="match status" value="1"/>
</dbReference>
<dbReference type="InterPro" id="IPR000529">
    <property type="entry name" value="Ribosomal_bS6"/>
</dbReference>
<dbReference type="Gene3D" id="3.30.70.60">
    <property type="match status" value="1"/>
</dbReference>
<evidence type="ECO:0000256" key="3">
    <source>
        <dbReference type="ARBA" id="ARBA00023274"/>
    </source>
</evidence>
<evidence type="ECO:0000256" key="6">
    <source>
        <dbReference type="HAMAP-Rule" id="MF_00360"/>
    </source>
</evidence>